<dbReference type="Proteomes" id="UP000198680">
    <property type="component" value="Unassembled WGS sequence"/>
</dbReference>
<dbReference type="OrthoDB" id="5190074at2"/>
<sequence>MTLYGTLAPSDQRTLRLAPLWMSSALVGRTRLETWELEAIRDAVRVTLPTTAGLGGEALRAALDDPDLVAAYERDGRPVTTGLLAAATVSAGLGAGAASSMRSALLAVGEGVARARGPFGRSISRQDADTLELLAEIMDLSDADPHRLFASV</sequence>
<keyword evidence="2" id="KW-1185">Reference proteome</keyword>
<dbReference type="AlphaFoldDB" id="A0A1G9RLK7"/>
<organism evidence="1 2">
    <name type="scientific">Geodermatophilus siccatus</name>
    <dbReference type="NCBI Taxonomy" id="1137991"/>
    <lineage>
        <taxon>Bacteria</taxon>
        <taxon>Bacillati</taxon>
        <taxon>Actinomycetota</taxon>
        <taxon>Actinomycetes</taxon>
        <taxon>Geodermatophilales</taxon>
        <taxon>Geodermatophilaceae</taxon>
        <taxon>Geodermatophilus</taxon>
    </lineage>
</organism>
<proteinExistence type="predicted"/>
<evidence type="ECO:0000313" key="1">
    <source>
        <dbReference type="EMBL" id="SDM23787.1"/>
    </source>
</evidence>
<reference evidence="2" key="1">
    <citation type="submission" date="2016-10" db="EMBL/GenBank/DDBJ databases">
        <authorList>
            <person name="Varghese N."/>
            <person name="Submissions S."/>
        </authorList>
    </citation>
    <scope>NUCLEOTIDE SEQUENCE [LARGE SCALE GENOMIC DNA]</scope>
    <source>
        <strain evidence="2">DSM 45419</strain>
    </source>
</reference>
<protein>
    <submittedName>
        <fullName evidence="1">Uncharacterized protein</fullName>
    </submittedName>
</protein>
<gene>
    <name evidence="1" type="ORF">SAMN05660642_01965</name>
</gene>
<accession>A0A1G9RLK7</accession>
<dbReference type="STRING" id="1137991.SAMN05660642_01965"/>
<evidence type="ECO:0000313" key="2">
    <source>
        <dbReference type="Proteomes" id="UP000198680"/>
    </source>
</evidence>
<dbReference type="RefSeq" id="WP_139177074.1">
    <property type="nucleotide sequence ID" value="NZ_FNHE01000004.1"/>
</dbReference>
<name>A0A1G9RLK7_9ACTN</name>
<dbReference type="EMBL" id="FNHE01000004">
    <property type="protein sequence ID" value="SDM23787.1"/>
    <property type="molecule type" value="Genomic_DNA"/>
</dbReference>